<dbReference type="RefSeq" id="WP_131513236.1">
    <property type="nucleotide sequence ID" value="NZ_SCHB01000297.1"/>
</dbReference>
<comment type="caution">
    <text evidence="2">The sequence shown here is derived from an EMBL/GenBank/DDBJ whole genome shotgun (WGS) entry which is preliminary data.</text>
</comment>
<feature type="compositionally biased region" description="Low complexity" evidence="1">
    <location>
        <begin position="8"/>
        <end position="23"/>
    </location>
</feature>
<evidence type="ECO:0000313" key="3">
    <source>
        <dbReference type="Proteomes" id="UP000293637"/>
    </source>
</evidence>
<protein>
    <submittedName>
        <fullName evidence="2">Uncharacterized protein</fullName>
    </submittedName>
</protein>
<proteinExistence type="predicted"/>
<organism evidence="2 3">
    <name type="scientific">Staphylococcus lugdunensis</name>
    <dbReference type="NCBI Taxonomy" id="28035"/>
    <lineage>
        <taxon>Bacteria</taxon>
        <taxon>Bacillati</taxon>
        <taxon>Bacillota</taxon>
        <taxon>Bacilli</taxon>
        <taxon>Bacillales</taxon>
        <taxon>Staphylococcaceae</taxon>
        <taxon>Staphylococcus</taxon>
    </lineage>
</organism>
<sequence length="142" mass="16365">RRSSDLINNNNMKSNNNQNKNGNIVSQKYDNSSHDKVENNHTNNQKEVSKNNASVNVTQLVRFLLIQHNFNELKQAFENSPTILGTKEMKRFQPIVIDLIRNLKSALDLNNKEITSKLGLSQTSIKRFTHIEFIDERIKVST</sequence>
<evidence type="ECO:0000256" key="1">
    <source>
        <dbReference type="SAM" id="MobiDB-lite"/>
    </source>
</evidence>
<feature type="region of interest" description="Disordered" evidence="1">
    <location>
        <begin position="1"/>
        <end position="51"/>
    </location>
</feature>
<dbReference type="EMBL" id="SCHB01000297">
    <property type="protein sequence ID" value="TBW68069.1"/>
    <property type="molecule type" value="Genomic_DNA"/>
</dbReference>
<reference evidence="2 3" key="1">
    <citation type="journal article" date="2019" name="Sci. Transl. Med.">
        <title>Quorum sensing between bacterial species on the skin protects against epidermal injury in atopic dermatitis.</title>
        <authorList>
            <person name="Williams M.R."/>
        </authorList>
    </citation>
    <scope>NUCLEOTIDE SEQUENCE [LARGE SCALE GENOMIC DNA]</scope>
    <source>
        <strain evidence="2 3">E7</strain>
    </source>
</reference>
<name>A0A4Q9W0L6_STALU</name>
<feature type="compositionally biased region" description="Polar residues" evidence="1">
    <location>
        <begin position="40"/>
        <end position="51"/>
    </location>
</feature>
<accession>A0A4Q9W0L6</accession>
<feature type="non-terminal residue" evidence="2">
    <location>
        <position position="142"/>
    </location>
</feature>
<dbReference type="Proteomes" id="UP000293637">
    <property type="component" value="Unassembled WGS sequence"/>
</dbReference>
<dbReference type="AlphaFoldDB" id="A0A4Q9W0L6"/>
<evidence type="ECO:0000313" key="2">
    <source>
        <dbReference type="EMBL" id="TBW68069.1"/>
    </source>
</evidence>
<feature type="non-terminal residue" evidence="2">
    <location>
        <position position="1"/>
    </location>
</feature>
<gene>
    <name evidence="2" type="ORF">EQ812_13935</name>
</gene>